<organism evidence="4 5">
    <name type="scientific">Jeotgalibacillus soli</name>
    <dbReference type="NCBI Taxonomy" id="889306"/>
    <lineage>
        <taxon>Bacteria</taxon>
        <taxon>Bacillati</taxon>
        <taxon>Bacillota</taxon>
        <taxon>Bacilli</taxon>
        <taxon>Bacillales</taxon>
        <taxon>Caryophanaceae</taxon>
        <taxon>Jeotgalibacillus</taxon>
    </lineage>
</organism>
<comment type="similarity">
    <text evidence="1">Belongs to the PrpD family.</text>
</comment>
<dbReference type="STRING" id="889306.KP78_29340"/>
<dbReference type="PANTHER" id="PTHR16943:SF8">
    <property type="entry name" value="2-METHYLCITRATE DEHYDRATASE"/>
    <property type="match status" value="1"/>
</dbReference>
<dbReference type="Pfam" id="PF03972">
    <property type="entry name" value="MmgE_PrpD_N"/>
    <property type="match status" value="1"/>
</dbReference>
<feature type="domain" description="MmgE/PrpD N-terminal" evidence="2">
    <location>
        <begin position="7"/>
        <end position="246"/>
    </location>
</feature>
<dbReference type="InterPro" id="IPR045337">
    <property type="entry name" value="MmgE_PrpD_C"/>
</dbReference>
<evidence type="ECO:0008006" key="6">
    <source>
        <dbReference type="Google" id="ProtNLM"/>
    </source>
</evidence>
<dbReference type="InterPro" id="IPR036148">
    <property type="entry name" value="MmgE/PrpD_sf"/>
</dbReference>
<sequence length="453" mass="49417">MSQTVSERLAAFTSQLSYSDIPDEVVEKAKTCLIHGIGVGLAGYKTDFPRIAAEIVTHNSSKSNQATLLYNGSRCSPMDAAFANAVLFHSRVQEDTHNTAHLGTVVIPVVLALGEAGKKNGEELLTALIAGYEIGGVLSKHYTSKTTPRGFRASSIYGIFGAAAAASKLLNLNEEQTAHALGFAASFASGTLEAFTSGTMEWRFENGLAAKNGILSALLSKHGADASSHSFEGKGGFFHAFAGNREETQNITENLGKLYEILNVTFKLYPVCAFNQTPVINAIQIAKDSQIPTEQIQSIKIEMNAYEANYPGMSSKGPFANISQTLMSAPYCVAVSLLDSKVTLSNLQQFNDKTIHKLISKTTIISPIDFKPLCSRITVELENGQMIEREMNITEDYYNFNIEEDIQIIKGLEKEMNITKIDLNQLITHIVNLEEIDNISVLIPTFSKVEEKI</sequence>
<dbReference type="GO" id="GO:0016829">
    <property type="term" value="F:lyase activity"/>
    <property type="evidence" value="ECO:0007669"/>
    <property type="project" value="InterPro"/>
</dbReference>
<gene>
    <name evidence="4" type="ORF">KP78_29340</name>
</gene>
<dbReference type="Proteomes" id="UP000031938">
    <property type="component" value="Unassembled WGS sequence"/>
</dbReference>
<reference evidence="4 5" key="1">
    <citation type="submission" date="2015-01" db="EMBL/GenBank/DDBJ databases">
        <title>Genome sequencing of Jeotgalibacillus soli.</title>
        <authorList>
            <person name="Goh K.M."/>
            <person name="Chan K.-G."/>
            <person name="Yaakop A.S."/>
            <person name="Ee R."/>
            <person name="Gan H.M."/>
            <person name="Chan C.S."/>
        </authorList>
    </citation>
    <scope>NUCLEOTIDE SEQUENCE [LARGE SCALE GENOMIC DNA]</scope>
    <source>
        <strain evidence="4 5">P9</strain>
    </source>
</reference>
<dbReference type="InterPro" id="IPR042183">
    <property type="entry name" value="MmgE/PrpD_sf_1"/>
</dbReference>
<evidence type="ECO:0000259" key="2">
    <source>
        <dbReference type="Pfam" id="PF03972"/>
    </source>
</evidence>
<dbReference type="RefSeq" id="WP_052474824.1">
    <property type="nucleotide sequence ID" value="NZ_JXRP01000018.1"/>
</dbReference>
<keyword evidence="5" id="KW-1185">Reference proteome</keyword>
<dbReference type="EMBL" id="JXRP01000018">
    <property type="protein sequence ID" value="KIL45390.1"/>
    <property type="molecule type" value="Genomic_DNA"/>
</dbReference>
<dbReference type="OrthoDB" id="9795089at2"/>
<evidence type="ECO:0000313" key="5">
    <source>
        <dbReference type="Proteomes" id="UP000031938"/>
    </source>
</evidence>
<comment type="caution">
    <text evidence="4">The sequence shown here is derived from an EMBL/GenBank/DDBJ whole genome shotgun (WGS) entry which is preliminary data.</text>
</comment>
<dbReference type="InterPro" id="IPR045336">
    <property type="entry name" value="MmgE_PrpD_N"/>
</dbReference>
<evidence type="ECO:0000256" key="1">
    <source>
        <dbReference type="ARBA" id="ARBA00006174"/>
    </source>
</evidence>
<name>A0A0C2R560_9BACL</name>
<dbReference type="PANTHER" id="PTHR16943">
    <property type="entry name" value="2-METHYLCITRATE DEHYDRATASE-RELATED"/>
    <property type="match status" value="1"/>
</dbReference>
<accession>A0A0C2R560</accession>
<evidence type="ECO:0000313" key="4">
    <source>
        <dbReference type="EMBL" id="KIL45390.1"/>
    </source>
</evidence>
<dbReference type="InterPro" id="IPR005656">
    <property type="entry name" value="MmgE_PrpD"/>
</dbReference>
<feature type="domain" description="MmgE/PrpD C-terminal" evidence="3">
    <location>
        <begin position="269"/>
        <end position="372"/>
    </location>
</feature>
<dbReference type="Pfam" id="PF19305">
    <property type="entry name" value="MmgE_PrpD_C"/>
    <property type="match status" value="1"/>
</dbReference>
<dbReference type="Gene3D" id="1.10.4100.10">
    <property type="entry name" value="2-methylcitrate dehydratase PrpD"/>
    <property type="match status" value="1"/>
</dbReference>
<evidence type="ECO:0000259" key="3">
    <source>
        <dbReference type="Pfam" id="PF19305"/>
    </source>
</evidence>
<proteinExistence type="inferred from homology"/>
<dbReference type="SUPFAM" id="SSF103378">
    <property type="entry name" value="2-methylcitrate dehydratase PrpD"/>
    <property type="match status" value="1"/>
</dbReference>
<dbReference type="AlphaFoldDB" id="A0A0C2R560"/>
<dbReference type="PATRIC" id="fig|889306.3.peg.2946"/>
<protein>
    <recommendedName>
        <fullName evidence="6">MmgE/PrpD family protein</fullName>
    </recommendedName>
</protein>